<dbReference type="Gene3D" id="3.90.1820.10">
    <property type="entry name" value="AglA-like glucosidase"/>
    <property type="match status" value="1"/>
</dbReference>
<feature type="non-terminal residue" evidence="1">
    <location>
        <position position="1"/>
    </location>
</feature>
<reference evidence="1" key="1">
    <citation type="journal article" date="2013" name="Environ. Microbiol.">
        <title>Seasonally variable intestinal metagenomes of the red palm weevil (Rhynchophorus ferrugineus).</title>
        <authorList>
            <person name="Jia S."/>
            <person name="Zhang X."/>
            <person name="Zhang G."/>
            <person name="Yin A."/>
            <person name="Zhang S."/>
            <person name="Li F."/>
            <person name="Wang L."/>
            <person name="Zhao D."/>
            <person name="Yun Q."/>
            <person name="Tala"/>
            <person name="Wang J."/>
            <person name="Sun G."/>
            <person name="Baabdullah M."/>
            <person name="Yu X."/>
            <person name="Hu S."/>
            <person name="Al-Mssallem I.S."/>
            <person name="Yu J."/>
        </authorList>
    </citation>
    <scope>NUCLEOTIDE SEQUENCE</scope>
</reference>
<dbReference type="AlphaFoldDB" id="A0A060BMD6"/>
<name>A0A060BMD6_9BACT</name>
<dbReference type="InterPro" id="IPR053715">
    <property type="entry name" value="GH4_Enzyme_sf"/>
</dbReference>
<dbReference type="EMBL" id="KF116507">
    <property type="protein sequence ID" value="AIA83752.1"/>
    <property type="molecule type" value="Genomic_DNA"/>
</dbReference>
<organism evidence="1">
    <name type="scientific">uncultured Dictyoglomus sp</name>
    <dbReference type="NCBI Taxonomy" id="221213"/>
    <lineage>
        <taxon>Bacteria</taxon>
        <taxon>Pseudomonadati</taxon>
        <taxon>Dictyoglomota</taxon>
        <taxon>Dictyoglomia</taxon>
        <taxon>Dictyoglomales</taxon>
        <taxon>Dictyoglomaceae</taxon>
        <taxon>Dictyoglomus</taxon>
        <taxon>environmental samples</taxon>
    </lineage>
</organism>
<proteinExistence type="predicted"/>
<protein>
    <submittedName>
        <fullName evidence="1">CAZy families GH4 protein</fullName>
    </submittedName>
</protein>
<sequence>KSAAYWRSEAYLKPNELGFVDEELTPGAVDAYRLYGLLPIGDAVRSASPWWHHTDLAAKEKMVRSQRRFLIRKSAGRIT</sequence>
<evidence type="ECO:0000313" key="1">
    <source>
        <dbReference type="EMBL" id="AIA83752.1"/>
    </source>
</evidence>
<accession>A0A060BMD6</accession>